<evidence type="ECO:0000313" key="2">
    <source>
        <dbReference type="EMBL" id="OGC63171.1"/>
    </source>
</evidence>
<feature type="transmembrane region" description="Helical" evidence="1">
    <location>
        <begin position="69"/>
        <end position="88"/>
    </location>
</feature>
<sequence>MKKVIDEIEKYVKQAPQLPVNFKEFLVRFAPWAAIISVIILIPSLLGIFGLSSYLGVYGLHGYGLGQFGFRYTLLIVFLIANVALRALSIKGLFDKKVEGWNYLFYSVLLYFGYAILSFDIFGGLISTVISLYLVFQVKEFYK</sequence>
<feature type="transmembrane region" description="Helical" evidence="1">
    <location>
        <begin position="108"/>
        <end position="136"/>
    </location>
</feature>
<keyword evidence="1" id="KW-0472">Membrane</keyword>
<evidence type="ECO:0008006" key="4">
    <source>
        <dbReference type="Google" id="ProtNLM"/>
    </source>
</evidence>
<reference evidence="2 3" key="1">
    <citation type="journal article" date="2016" name="Nat. Commun.">
        <title>Thousands of microbial genomes shed light on interconnected biogeochemical processes in an aquifer system.</title>
        <authorList>
            <person name="Anantharaman K."/>
            <person name="Brown C.T."/>
            <person name="Hug L.A."/>
            <person name="Sharon I."/>
            <person name="Castelle C.J."/>
            <person name="Probst A.J."/>
            <person name="Thomas B.C."/>
            <person name="Singh A."/>
            <person name="Wilkins M.J."/>
            <person name="Karaoz U."/>
            <person name="Brodie E.L."/>
            <person name="Williams K.H."/>
            <person name="Hubbard S.S."/>
            <person name="Banfield J.F."/>
        </authorList>
    </citation>
    <scope>NUCLEOTIDE SEQUENCE [LARGE SCALE GENOMIC DNA]</scope>
</reference>
<keyword evidence="1" id="KW-0812">Transmembrane</keyword>
<name>A0A1F4W195_UNCKA</name>
<feature type="transmembrane region" description="Helical" evidence="1">
    <location>
        <begin position="29"/>
        <end position="57"/>
    </location>
</feature>
<dbReference type="EMBL" id="MEVT01000008">
    <property type="protein sequence ID" value="OGC63171.1"/>
    <property type="molecule type" value="Genomic_DNA"/>
</dbReference>
<keyword evidence="1" id="KW-1133">Transmembrane helix</keyword>
<gene>
    <name evidence="2" type="ORF">A2264_00550</name>
</gene>
<dbReference type="Proteomes" id="UP000176614">
    <property type="component" value="Unassembled WGS sequence"/>
</dbReference>
<dbReference type="AlphaFoldDB" id="A0A1F4W195"/>
<evidence type="ECO:0000313" key="3">
    <source>
        <dbReference type="Proteomes" id="UP000176614"/>
    </source>
</evidence>
<accession>A0A1F4W195</accession>
<evidence type="ECO:0000256" key="1">
    <source>
        <dbReference type="SAM" id="Phobius"/>
    </source>
</evidence>
<proteinExistence type="predicted"/>
<comment type="caution">
    <text evidence="2">The sequence shown here is derived from an EMBL/GenBank/DDBJ whole genome shotgun (WGS) entry which is preliminary data.</text>
</comment>
<organism evidence="2 3">
    <name type="scientific">candidate division WWE3 bacterium RIFOXYA2_FULL_46_9</name>
    <dbReference type="NCBI Taxonomy" id="1802636"/>
    <lineage>
        <taxon>Bacteria</taxon>
        <taxon>Katanobacteria</taxon>
    </lineage>
</organism>
<protein>
    <recommendedName>
        <fullName evidence="4">Chromate transporter</fullName>
    </recommendedName>
</protein>